<accession>A0A812PLM7</accession>
<evidence type="ECO:0000313" key="2">
    <source>
        <dbReference type="Proteomes" id="UP000649617"/>
    </source>
</evidence>
<comment type="caution">
    <text evidence="1">The sequence shown here is derived from an EMBL/GenBank/DDBJ whole genome shotgun (WGS) entry which is preliminary data.</text>
</comment>
<protein>
    <submittedName>
        <fullName evidence="1">Uncharacterized protein</fullName>
    </submittedName>
</protein>
<reference evidence="1" key="1">
    <citation type="submission" date="2021-02" db="EMBL/GenBank/DDBJ databases">
        <authorList>
            <person name="Dougan E. K."/>
            <person name="Rhodes N."/>
            <person name="Thang M."/>
            <person name="Chan C."/>
        </authorList>
    </citation>
    <scope>NUCLEOTIDE SEQUENCE</scope>
</reference>
<dbReference type="EMBL" id="CAJNIZ010012826">
    <property type="protein sequence ID" value="CAE7338729.1"/>
    <property type="molecule type" value="Genomic_DNA"/>
</dbReference>
<dbReference type="AlphaFoldDB" id="A0A812PLM7"/>
<organism evidence="1 2">
    <name type="scientific">Symbiodinium pilosum</name>
    <name type="common">Dinoflagellate</name>
    <dbReference type="NCBI Taxonomy" id="2952"/>
    <lineage>
        <taxon>Eukaryota</taxon>
        <taxon>Sar</taxon>
        <taxon>Alveolata</taxon>
        <taxon>Dinophyceae</taxon>
        <taxon>Suessiales</taxon>
        <taxon>Symbiodiniaceae</taxon>
        <taxon>Symbiodinium</taxon>
    </lineage>
</organism>
<dbReference type="Proteomes" id="UP000649617">
    <property type="component" value="Unassembled WGS sequence"/>
</dbReference>
<sequence length="145" mass="15998">DVLNNVTLLACSEQGHDLCRLTRQQIRASVQGWWVDVSQCITRRARARPGEPLPTLTTATELYSFTDDRVILGCELLSMHGHAASLRIPPSVSDSTVKDLAGEGIALPSLGSVLWCLFLCKRFPKVRREALLVESQSQPSLEVLD</sequence>
<dbReference type="OrthoDB" id="407777at2759"/>
<gene>
    <name evidence="1" type="ORF">SPIL2461_LOCUS7951</name>
</gene>
<feature type="non-terminal residue" evidence="1">
    <location>
        <position position="1"/>
    </location>
</feature>
<name>A0A812PLM7_SYMPI</name>
<evidence type="ECO:0000313" key="1">
    <source>
        <dbReference type="EMBL" id="CAE7338729.1"/>
    </source>
</evidence>
<proteinExistence type="predicted"/>
<keyword evidence="2" id="KW-1185">Reference proteome</keyword>